<feature type="domain" description="Malectin" evidence="11">
    <location>
        <begin position="931"/>
        <end position="1067"/>
    </location>
</feature>
<dbReference type="EMBL" id="JAANYN010000005">
    <property type="protein sequence ID" value="NHE57790.1"/>
    <property type="molecule type" value="Genomic_DNA"/>
</dbReference>
<dbReference type="RefSeq" id="WP_166147609.1">
    <property type="nucleotide sequence ID" value="NZ_JAANYN010000005.1"/>
</dbReference>
<sequence>MNTVLSKLILCCTLLLFGLNLQAANYYFSSETGDDSRSSSQAQSANSPWKSIDKLNAIIPSLNPGDKVLFRRGDVFYGSILINTSGTAGSPVTFGAYGSGPDPVITSLVRLSNWQSVGNGVYEAGDSRLPNHKINMVAINNIPQEMGRYPNSNTAEKGYLTYESHSGNRSISDYQLSSSPNWTGGEVVIRKVYWVTDRHRITSHSGKTVNYAPNPDTSYEPRAGYGYYIQDHPSTLDRYGEWYYNPSNKKLRVYFGGDPGNTHLEASTFDFIVHKTGQAKYITFENLHFKGANQNAFQFVGGNDIKIINCKMDLSGENGLFIEGVSNLQVENSQVDHSNNMGMNIRNSQSAIIRGNRIKSTYLFPGHGRSGDNVGLAIFTDGDNNLIEYNEIKKTGYIGIRFGGNDTQVRYNLIDGFCYTKNDGGGIYTYQHRNTRFKNRKITNNIILNGLGVKEGTTIENFVSKPQAEGIYLDDNVTDVEVSGNTVGHMATKGIYLHNTDNIRVINNTVYDSENLIFLRNDHMGNALSNTLIENNKLLAKDASQNFVYVHSIYNDVAKLARFNNNQYSAPFSDNFRFRVRYNANSSNEARKFFDLSGWQRAFNNDWNSKTTKPMENLYKVTKKVGSNRYANGTFDRDVNLISCSDCTNSWDSGKLDGGSLKISTKGKSQSTLRTGQLKKGKYYLLKFTGVADKTIPVSFYLRQGSSPWFHLSHKHKVGINWQKGEKEILIQALADMDESRLVMEIETSESGVLWMDNLEFYEVEANVTKPEDKVLFEKNPSRQKQSFSTVGGFVGLLNQYLSQTLNIEPYSSILLLKTGSGIIEKVLASPEVKLTKPESNFSAKQGETIMIEADASISGGEIAQVDFYNGSNKLGSISSPPYTFAWKNPTSGSYEISAVATADNGQKASSSPVALKINATTSSAQPVTNFFINAGSNEDAELSGLRFSGENQNNQFYTTSKEYEAINASSYALFQSERYGPTLGYNIPVPNGTYYVYTFHNELWFGKEGPSSKTGQRVFNIAIENNTLKRDFDLYKENNNNPMVLTFEGVKVSDGNLNLYLSASVDNASISGIVVSEKPINIPSDLSDVVPPTENKEMITYSDYLIINTGSREDVSYDGKTFVSDYKTSYFTSPSANTNRSVVGEPLFQTERYAKNMNIRIPLENGTYQVKTYHKELWFGSFGPKAAAGNRVFDISIEGELKKDNFDIYAEKGNSPVVLTFDNIEVTDGALNLDLNASKDNATISGLLIAKASGGSTKPGVTKPNQAAIFLNAGTYEAAEHNNQTYVGDRNTSYPGTSKVNFNYSVGGSEMFLTERYSSNLHYSIPVENGTYTVVTYHNELWFGSFGPAARSGNRVFNIYIEDKRVKSNFDIYKENNNNPTTLTFRSIEVTDGILDISLAAVTDNATLSGIAVIPEGGAYASNLRLATEEQNQILDIQSTEATKLTETKVYPNPASHQTSLTLGRDVVISEIYLQSTSGALVKSIDPKTASDGFGTYTIPLEGIQSGVYVLTVSNGRDWIKKIKLIVD</sequence>
<dbReference type="Proteomes" id="UP000649799">
    <property type="component" value="Unassembled WGS sequence"/>
</dbReference>
<dbReference type="InterPro" id="IPR039155">
    <property type="entry name" value="MLEC"/>
</dbReference>
<gene>
    <name evidence="13" type="ORF">G9Q97_13320</name>
</gene>
<dbReference type="PANTHER" id="PTHR13460">
    <property type="match status" value="1"/>
</dbReference>
<dbReference type="Gene3D" id="2.60.120.260">
    <property type="entry name" value="Galactose-binding domain-like"/>
    <property type="match status" value="1"/>
</dbReference>
<dbReference type="SUPFAM" id="SSF51126">
    <property type="entry name" value="Pectin lyase-like"/>
    <property type="match status" value="2"/>
</dbReference>
<comment type="caution">
    <text evidence="13">The sequence shown here is derived from an EMBL/GenBank/DDBJ whole genome shotgun (WGS) entry which is preliminary data.</text>
</comment>
<dbReference type="SMART" id="SM00710">
    <property type="entry name" value="PbH1"/>
    <property type="match status" value="12"/>
</dbReference>
<dbReference type="Gene3D" id="2.160.20.10">
    <property type="entry name" value="Single-stranded right-handed beta-helix, Pectin lyase-like"/>
    <property type="match status" value="3"/>
</dbReference>
<evidence type="ECO:0000313" key="14">
    <source>
        <dbReference type="Proteomes" id="UP000649799"/>
    </source>
</evidence>
<evidence type="ECO:0000256" key="10">
    <source>
        <dbReference type="SAM" id="SignalP"/>
    </source>
</evidence>
<evidence type="ECO:0000256" key="6">
    <source>
        <dbReference type="ARBA" id="ARBA00022989"/>
    </source>
</evidence>
<keyword evidence="3" id="KW-0812">Transmembrane</keyword>
<feature type="domain" description="Malectin" evidence="11">
    <location>
        <begin position="1270"/>
        <end position="1406"/>
    </location>
</feature>
<dbReference type="InterPro" id="IPR013783">
    <property type="entry name" value="Ig-like_fold"/>
</dbReference>
<dbReference type="PANTHER" id="PTHR13460:SF0">
    <property type="entry name" value="MALECTIN"/>
    <property type="match status" value="1"/>
</dbReference>
<dbReference type="Gene3D" id="2.60.40.10">
    <property type="entry name" value="Immunoglobulins"/>
    <property type="match status" value="1"/>
</dbReference>
<dbReference type="Pfam" id="PF11721">
    <property type="entry name" value="Malectin"/>
    <property type="match status" value="3"/>
</dbReference>
<keyword evidence="7" id="KW-0472">Membrane</keyword>
<evidence type="ECO:0000259" key="12">
    <source>
        <dbReference type="Pfam" id="PF13229"/>
    </source>
</evidence>
<evidence type="ECO:0000256" key="5">
    <source>
        <dbReference type="ARBA" id="ARBA00022824"/>
    </source>
</evidence>
<dbReference type="InterPro" id="IPR039448">
    <property type="entry name" value="Beta_helix"/>
</dbReference>
<dbReference type="Pfam" id="PF13229">
    <property type="entry name" value="Beta_helix"/>
    <property type="match status" value="1"/>
</dbReference>
<evidence type="ECO:0000313" key="13">
    <source>
        <dbReference type="EMBL" id="NHE57790.1"/>
    </source>
</evidence>
<dbReference type="InterPro" id="IPR026444">
    <property type="entry name" value="Secre_tail"/>
</dbReference>
<dbReference type="InterPro" id="IPR022441">
    <property type="entry name" value="Para_beta_helix_rpt-2"/>
</dbReference>
<dbReference type="InterPro" id="IPR011050">
    <property type="entry name" value="Pectin_lyase_fold/virulence"/>
</dbReference>
<comment type="similarity">
    <text evidence="2">Belongs to the malectin family.</text>
</comment>
<feature type="domain" description="Right handed beta helix" evidence="12">
    <location>
        <begin position="276"/>
        <end position="441"/>
    </location>
</feature>
<comment type="subcellular location">
    <subcellularLocation>
        <location evidence="1">Endoplasmic reticulum membrane</location>
        <topology evidence="1">Single-pass type I membrane protein</topology>
    </subcellularLocation>
</comment>
<keyword evidence="9" id="KW-0119">Carbohydrate metabolism</keyword>
<feature type="domain" description="Malectin" evidence="11">
    <location>
        <begin position="1113"/>
        <end position="1245"/>
    </location>
</feature>
<evidence type="ECO:0000256" key="1">
    <source>
        <dbReference type="ARBA" id="ARBA00004115"/>
    </source>
</evidence>
<name>A0ABX0H8U4_9BACT</name>
<dbReference type="InterPro" id="IPR008979">
    <property type="entry name" value="Galactose-bd-like_sf"/>
</dbReference>
<dbReference type="SUPFAM" id="SSF49785">
    <property type="entry name" value="Galactose-binding domain-like"/>
    <property type="match status" value="4"/>
</dbReference>
<evidence type="ECO:0000256" key="4">
    <source>
        <dbReference type="ARBA" id="ARBA00022729"/>
    </source>
</evidence>
<dbReference type="InterPro" id="IPR021720">
    <property type="entry name" value="Malectin_dom"/>
</dbReference>
<dbReference type="InterPro" id="IPR006626">
    <property type="entry name" value="PbH1"/>
</dbReference>
<keyword evidence="4 10" id="KW-0732">Signal</keyword>
<organism evidence="13 14">
    <name type="scientific">Cyclobacterium plantarum</name>
    <dbReference type="NCBI Taxonomy" id="2716263"/>
    <lineage>
        <taxon>Bacteria</taxon>
        <taxon>Pseudomonadati</taxon>
        <taxon>Bacteroidota</taxon>
        <taxon>Cytophagia</taxon>
        <taxon>Cytophagales</taxon>
        <taxon>Cyclobacteriaceae</taxon>
        <taxon>Cyclobacterium</taxon>
    </lineage>
</organism>
<dbReference type="NCBIfam" id="TIGR03804">
    <property type="entry name" value="para_beta_helix"/>
    <property type="match status" value="1"/>
</dbReference>
<protein>
    <submittedName>
        <fullName evidence="13">T9SS type A sorting domain-containing protein</fullName>
    </submittedName>
</protein>
<reference evidence="13 14" key="1">
    <citation type="submission" date="2020-03" db="EMBL/GenBank/DDBJ databases">
        <title>Cyclobacterium plantarum sp. nov., a marine bacterium isolated from a coastal-marine wetland.</title>
        <authorList>
            <person name="Sanchez-Porro C."/>
            <person name="Ventosa A."/>
            <person name="Amoozegar M."/>
        </authorList>
    </citation>
    <scope>NUCLEOTIDE SEQUENCE [LARGE SCALE GENOMIC DNA]</scope>
    <source>
        <strain evidence="13 14">GBPx2</strain>
    </source>
</reference>
<feature type="signal peptide" evidence="10">
    <location>
        <begin position="1"/>
        <end position="23"/>
    </location>
</feature>
<keyword evidence="5" id="KW-0256">Endoplasmic reticulum</keyword>
<evidence type="ECO:0000256" key="8">
    <source>
        <dbReference type="ARBA" id="ARBA00023180"/>
    </source>
</evidence>
<dbReference type="Gene3D" id="2.60.120.430">
    <property type="entry name" value="Galactose-binding lectin"/>
    <property type="match status" value="3"/>
</dbReference>
<keyword evidence="14" id="KW-1185">Reference proteome</keyword>
<dbReference type="InterPro" id="IPR012334">
    <property type="entry name" value="Pectin_lyas_fold"/>
</dbReference>
<evidence type="ECO:0000256" key="2">
    <source>
        <dbReference type="ARBA" id="ARBA00009141"/>
    </source>
</evidence>
<evidence type="ECO:0000256" key="9">
    <source>
        <dbReference type="ARBA" id="ARBA00023277"/>
    </source>
</evidence>
<accession>A0ABX0H8U4</accession>
<keyword evidence="8" id="KW-0325">Glycoprotein</keyword>
<keyword evidence="6" id="KW-1133">Transmembrane helix</keyword>
<dbReference type="Pfam" id="PF17957">
    <property type="entry name" value="Big_7"/>
    <property type="match status" value="1"/>
</dbReference>
<evidence type="ECO:0000256" key="3">
    <source>
        <dbReference type="ARBA" id="ARBA00022692"/>
    </source>
</evidence>
<evidence type="ECO:0000259" key="11">
    <source>
        <dbReference type="Pfam" id="PF11721"/>
    </source>
</evidence>
<feature type="chain" id="PRO_5047425403" evidence="10">
    <location>
        <begin position="24"/>
        <end position="1529"/>
    </location>
</feature>
<evidence type="ECO:0000256" key="7">
    <source>
        <dbReference type="ARBA" id="ARBA00023136"/>
    </source>
</evidence>
<dbReference type="NCBIfam" id="TIGR04183">
    <property type="entry name" value="Por_Secre_tail"/>
    <property type="match status" value="1"/>
</dbReference>
<proteinExistence type="inferred from homology"/>